<sequence>MATEPATPPNAPRRGRGLQLSTHAPLPEAAAPEPSREPLRRGHGLQLSTNTSAPPTLAELEARFPV</sequence>
<feature type="compositionally biased region" description="Pro residues" evidence="1">
    <location>
        <begin position="1"/>
        <end position="11"/>
    </location>
</feature>
<gene>
    <name evidence="2" type="ORF">SE17_11220</name>
</gene>
<name>A0A0P9D2D9_9CHLR</name>
<organism evidence="2 3">
    <name type="scientific">Kouleothrix aurantiaca</name>
    <dbReference type="NCBI Taxonomy" id="186479"/>
    <lineage>
        <taxon>Bacteria</taxon>
        <taxon>Bacillati</taxon>
        <taxon>Chloroflexota</taxon>
        <taxon>Chloroflexia</taxon>
        <taxon>Chloroflexales</taxon>
        <taxon>Roseiflexineae</taxon>
        <taxon>Roseiflexaceae</taxon>
        <taxon>Kouleothrix</taxon>
    </lineage>
</organism>
<protein>
    <submittedName>
        <fullName evidence="2">Uncharacterized protein</fullName>
    </submittedName>
</protein>
<proteinExistence type="predicted"/>
<reference evidence="2 3" key="1">
    <citation type="submission" date="2015-09" db="EMBL/GenBank/DDBJ databases">
        <title>Draft genome sequence of Kouleothrix aurantiaca JCM 19913.</title>
        <authorList>
            <person name="Hemp J."/>
        </authorList>
    </citation>
    <scope>NUCLEOTIDE SEQUENCE [LARGE SCALE GENOMIC DNA]</scope>
    <source>
        <strain evidence="2 3">COM-B</strain>
    </source>
</reference>
<dbReference type="EMBL" id="LJCR01000325">
    <property type="protein sequence ID" value="KPV53158.1"/>
    <property type="molecule type" value="Genomic_DNA"/>
</dbReference>
<keyword evidence="3" id="KW-1185">Reference proteome</keyword>
<evidence type="ECO:0000256" key="1">
    <source>
        <dbReference type="SAM" id="MobiDB-lite"/>
    </source>
</evidence>
<dbReference type="AlphaFoldDB" id="A0A0P9D2D9"/>
<comment type="caution">
    <text evidence="2">The sequence shown here is derived from an EMBL/GenBank/DDBJ whole genome shotgun (WGS) entry which is preliminary data.</text>
</comment>
<feature type="non-terminal residue" evidence="2">
    <location>
        <position position="66"/>
    </location>
</feature>
<dbReference type="Proteomes" id="UP000050509">
    <property type="component" value="Unassembled WGS sequence"/>
</dbReference>
<feature type="region of interest" description="Disordered" evidence="1">
    <location>
        <begin position="1"/>
        <end position="66"/>
    </location>
</feature>
<evidence type="ECO:0000313" key="3">
    <source>
        <dbReference type="Proteomes" id="UP000050509"/>
    </source>
</evidence>
<evidence type="ECO:0000313" key="2">
    <source>
        <dbReference type="EMBL" id="KPV53158.1"/>
    </source>
</evidence>
<feature type="compositionally biased region" description="Low complexity" evidence="1">
    <location>
        <begin position="24"/>
        <end position="33"/>
    </location>
</feature>
<accession>A0A0P9D2D9</accession>